<accession>A0AB33IHG1</accession>
<feature type="region of interest" description="Disordered" evidence="1">
    <location>
        <begin position="89"/>
        <end position="112"/>
    </location>
</feature>
<sequence length="112" mass="11943">MLEWNQDRLAEAAGVSRPTIKDFERGARTPHPNNLAAIRAALEAAGVEFTNGDAPGVRLLGATAQATRQRELEKQKKIEESGILEARFSARDGASLKAPTAPAPQPKKGKGT</sequence>
<organism evidence="3 4">
    <name type="scientific">Acetobacter aceti NBRC 14818</name>
    <dbReference type="NCBI Taxonomy" id="887700"/>
    <lineage>
        <taxon>Bacteria</taxon>
        <taxon>Pseudomonadati</taxon>
        <taxon>Pseudomonadota</taxon>
        <taxon>Alphaproteobacteria</taxon>
        <taxon>Acetobacterales</taxon>
        <taxon>Acetobacteraceae</taxon>
        <taxon>Acetobacter</taxon>
        <taxon>Acetobacter subgen. Acetobacter</taxon>
    </lineage>
</organism>
<dbReference type="CDD" id="cd00093">
    <property type="entry name" value="HTH_XRE"/>
    <property type="match status" value="1"/>
</dbReference>
<dbReference type="AlphaFoldDB" id="A0AB33IHG1"/>
<protein>
    <recommendedName>
        <fullName evidence="2">HTH cro/C1-type domain-containing protein</fullName>
    </recommendedName>
</protein>
<dbReference type="SUPFAM" id="SSF47413">
    <property type="entry name" value="lambda repressor-like DNA-binding domains"/>
    <property type="match status" value="1"/>
</dbReference>
<dbReference type="Pfam" id="PF01381">
    <property type="entry name" value="HTH_3"/>
    <property type="match status" value="1"/>
</dbReference>
<dbReference type="Proteomes" id="UP000516424">
    <property type="component" value="Chromosome"/>
</dbReference>
<evidence type="ECO:0000313" key="4">
    <source>
        <dbReference type="Proteomes" id="UP000516424"/>
    </source>
</evidence>
<dbReference type="InterPro" id="IPR001387">
    <property type="entry name" value="Cro/C1-type_HTH"/>
</dbReference>
<dbReference type="Gene3D" id="1.10.260.40">
    <property type="entry name" value="lambda repressor-like DNA-binding domains"/>
    <property type="match status" value="1"/>
</dbReference>
<dbReference type="GO" id="GO:0003677">
    <property type="term" value="F:DNA binding"/>
    <property type="evidence" value="ECO:0007669"/>
    <property type="project" value="InterPro"/>
</dbReference>
<feature type="compositionally biased region" description="Basic and acidic residues" evidence="1">
    <location>
        <begin position="1"/>
        <end position="10"/>
    </location>
</feature>
<feature type="domain" description="HTH cro/C1-type" evidence="2">
    <location>
        <begin position="4"/>
        <end position="49"/>
    </location>
</feature>
<proteinExistence type="predicted"/>
<name>A0AB33IHG1_ACEAC</name>
<keyword evidence="4" id="KW-1185">Reference proteome</keyword>
<dbReference type="PROSITE" id="PS50943">
    <property type="entry name" value="HTH_CROC1"/>
    <property type="match status" value="1"/>
</dbReference>
<dbReference type="EMBL" id="AP023410">
    <property type="protein sequence ID" value="BCK77361.1"/>
    <property type="molecule type" value="Genomic_DNA"/>
</dbReference>
<reference evidence="3 4" key="1">
    <citation type="journal article" date="2011" name="Microbiology">
        <title>Transcriptome response to different carbon sources in Acetobacter aceti.</title>
        <authorList>
            <person name="Sakurai K."/>
            <person name="Arai H."/>
            <person name="Ishii M."/>
            <person name="Igarashi Y."/>
        </authorList>
    </citation>
    <scope>NUCLEOTIDE SEQUENCE [LARGE SCALE GENOMIC DNA]</scope>
    <source>
        <strain evidence="3 4">NBRC 14818</strain>
    </source>
</reference>
<dbReference type="InterPro" id="IPR010982">
    <property type="entry name" value="Lambda_DNA-bd_dom_sf"/>
</dbReference>
<evidence type="ECO:0000256" key="1">
    <source>
        <dbReference type="SAM" id="MobiDB-lite"/>
    </source>
</evidence>
<gene>
    <name evidence="3" type="ORF">EMQ_2967</name>
</gene>
<evidence type="ECO:0000313" key="3">
    <source>
        <dbReference type="EMBL" id="BCK77361.1"/>
    </source>
</evidence>
<evidence type="ECO:0000259" key="2">
    <source>
        <dbReference type="PROSITE" id="PS50943"/>
    </source>
</evidence>
<feature type="region of interest" description="Disordered" evidence="1">
    <location>
        <begin position="1"/>
        <end position="32"/>
    </location>
</feature>